<comment type="subcellular location">
    <subcellularLocation>
        <location evidence="1">Membrane</location>
        <topology evidence="1">Peripheral membrane protein</topology>
    </subcellularLocation>
</comment>
<feature type="domain" description="BAR" evidence="9">
    <location>
        <begin position="20"/>
        <end position="255"/>
    </location>
</feature>
<organism evidence="10 11">
    <name type="scientific">Calicophoron daubneyi</name>
    <name type="common">Rumen fluke</name>
    <name type="synonym">Paramphistomum daubneyi</name>
    <dbReference type="NCBI Taxonomy" id="300641"/>
    <lineage>
        <taxon>Eukaryota</taxon>
        <taxon>Metazoa</taxon>
        <taxon>Spiralia</taxon>
        <taxon>Lophotrochozoa</taxon>
        <taxon>Platyhelminthes</taxon>
        <taxon>Trematoda</taxon>
        <taxon>Digenea</taxon>
        <taxon>Plagiorchiida</taxon>
        <taxon>Pronocephalata</taxon>
        <taxon>Paramphistomoidea</taxon>
        <taxon>Paramphistomidae</taxon>
        <taxon>Calicophoron</taxon>
    </lineage>
</organism>
<evidence type="ECO:0000313" key="10">
    <source>
        <dbReference type="EMBL" id="CAL5141073.1"/>
    </source>
</evidence>
<dbReference type="SUPFAM" id="SSF103657">
    <property type="entry name" value="BAR/IMD domain-like"/>
    <property type="match status" value="1"/>
</dbReference>
<dbReference type="PROSITE" id="PS51021">
    <property type="entry name" value="BAR"/>
    <property type="match status" value="1"/>
</dbReference>
<reference evidence="10" key="1">
    <citation type="submission" date="2024-06" db="EMBL/GenBank/DDBJ databases">
        <authorList>
            <person name="Liu X."/>
            <person name="Lenzi L."/>
            <person name="Haldenby T S."/>
            <person name="Uol C."/>
        </authorList>
    </citation>
    <scope>NUCLEOTIDE SEQUENCE</scope>
</reference>
<evidence type="ECO:0000256" key="7">
    <source>
        <dbReference type="SAM" id="Coils"/>
    </source>
</evidence>
<keyword evidence="5" id="KW-0472">Membrane</keyword>
<comment type="caution">
    <text evidence="10">The sequence shown here is derived from an EMBL/GenBank/DDBJ whole genome shotgun (WGS) entry which is preliminary data.</text>
</comment>
<evidence type="ECO:0000313" key="11">
    <source>
        <dbReference type="Proteomes" id="UP001497525"/>
    </source>
</evidence>
<evidence type="ECO:0000256" key="5">
    <source>
        <dbReference type="ARBA" id="ARBA00023136"/>
    </source>
</evidence>
<dbReference type="InterPro" id="IPR036028">
    <property type="entry name" value="SH3-like_dom_sf"/>
</dbReference>
<dbReference type="GO" id="GO:0005737">
    <property type="term" value="C:cytoplasm"/>
    <property type="evidence" value="ECO:0007669"/>
    <property type="project" value="InterPro"/>
</dbReference>
<dbReference type="AlphaFoldDB" id="A0AAV2TYF3"/>
<dbReference type="InterPro" id="IPR001452">
    <property type="entry name" value="SH3_domain"/>
</dbReference>
<evidence type="ECO:0000259" key="9">
    <source>
        <dbReference type="PROSITE" id="PS51021"/>
    </source>
</evidence>
<dbReference type="InterPro" id="IPR050384">
    <property type="entry name" value="Endophilin_SH3RF"/>
</dbReference>
<dbReference type="SUPFAM" id="SSF50044">
    <property type="entry name" value="SH3-domain"/>
    <property type="match status" value="1"/>
</dbReference>
<dbReference type="Gene3D" id="2.30.30.40">
    <property type="entry name" value="SH3 Domains"/>
    <property type="match status" value="1"/>
</dbReference>
<dbReference type="InterPro" id="IPR027267">
    <property type="entry name" value="AH/BAR_dom_sf"/>
</dbReference>
<gene>
    <name evidence="10" type="ORF">CDAUBV1_LOCUS16351</name>
</gene>
<dbReference type="PROSITE" id="PS50002">
    <property type="entry name" value="SH3"/>
    <property type="match status" value="1"/>
</dbReference>
<keyword evidence="3 6" id="KW-0728">SH3 domain</keyword>
<evidence type="ECO:0000256" key="1">
    <source>
        <dbReference type="ARBA" id="ARBA00004170"/>
    </source>
</evidence>
<feature type="coiled-coil region" evidence="7">
    <location>
        <begin position="232"/>
        <end position="259"/>
    </location>
</feature>
<dbReference type="Pfam" id="PF03114">
    <property type="entry name" value="BAR"/>
    <property type="match status" value="1"/>
</dbReference>
<dbReference type="PANTHER" id="PTHR14167:SF81">
    <property type="entry name" value="ENDOPHILIN-A"/>
    <property type="match status" value="1"/>
</dbReference>
<feature type="domain" description="SH3" evidence="8">
    <location>
        <begin position="291"/>
        <end position="350"/>
    </location>
</feature>
<dbReference type="PRINTS" id="PR00452">
    <property type="entry name" value="SH3DOMAIN"/>
</dbReference>
<proteinExistence type="inferred from homology"/>
<dbReference type="SMART" id="SM00721">
    <property type="entry name" value="BAR"/>
    <property type="match status" value="1"/>
</dbReference>
<dbReference type="PRINTS" id="PR00499">
    <property type="entry name" value="P67PHOX"/>
</dbReference>
<comment type="similarity">
    <text evidence="2">Belongs to the endophilin family.</text>
</comment>
<dbReference type="Pfam" id="PF07653">
    <property type="entry name" value="SH3_2"/>
    <property type="match status" value="1"/>
</dbReference>
<evidence type="ECO:0000256" key="4">
    <source>
        <dbReference type="ARBA" id="ARBA00023054"/>
    </source>
</evidence>
<dbReference type="Proteomes" id="UP001497525">
    <property type="component" value="Unassembled WGS sequence"/>
</dbReference>
<dbReference type="FunFam" id="2.30.30.40:FF:000072">
    <property type="entry name" value="Unconventional Myosin IB"/>
    <property type="match status" value="1"/>
</dbReference>
<evidence type="ECO:0000256" key="3">
    <source>
        <dbReference type="ARBA" id="ARBA00022443"/>
    </source>
</evidence>
<name>A0AAV2TYF3_CALDB</name>
<protein>
    <submittedName>
        <fullName evidence="10">Uncharacterized protein</fullName>
    </submittedName>
</protein>
<evidence type="ECO:0000256" key="2">
    <source>
        <dbReference type="ARBA" id="ARBA00006697"/>
    </source>
</evidence>
<accession>A0AAV2TYF3</accession>
<dbReference type="SMART" id="SM00326">
    <property type="entry name" value="SH3"/>
    <property type="match status" value="1"/>
</dbReference>
<evidence type="ECO:0000259" key="8">
    <source>
        <dbReference type="PROSITE" id="PS50002"/>
    </source>
</evidence>
<keyword evidence="4 7" id="KW-0175">Coiled coil</keyword>
<dbReference type="PANTHER" id="PTHR14167">
    <property type="entry name" value="SH3 DOMAIN-CONTAINING"/>
    <property type="match status" value="1"/>
</dbReference>
<sequence length="353" mass="40049">MSFAAVLKKKIAKSNQYIAEKISKDNRQIDTGEEYKRLSSLIDAYKHYYEEVRKKSLECLEPGPNVVNRLRPINATAGSHNNPVKEIYPHAELMLGKCFEKYANVFDAFKPFGGALSTAAESYLQLADAKVRAVDETKGGFTGPISETLNQDIKEIIMLRKKCESRRLAYEVERKQVEKSRAMITTPEYVEAQKKFEQSLADSTSAMSNFLDTEAEQIETLCNLVNAQLSYYQDAARILQDLKDRLQSHREDAANKLSSTLEQQNFIEATQPDENASPKVEVKPKYEGQLQQTPVCKAMFDFEAENPFELSFHEGDLLKLIEQVDENWFLGELNGKQGHFPTTYVQVLVPLPA</sequence>
<dbReference type="InterPro" id="IPR004148">
    <property type="entry name" value="BAR_dom"/>
</dbReference>
<evidence type="ECO:0000256" key="6">
    <source>
        <dbReference type="PROSITE-ProRule" id="PRU00192"/>
    </source>
</evidence>
<dbReference type="EMBL" id="CAXLJL010000822">
    <property type="protein sequence ID" value="CAL5141073.1"/>
    <property type="molecule type" value="Genomic_DNA"/>
</dbReference>
<dbReference type="Gene3D" id="1.20.1270.60">
    <property type="entry name" value="Arfaptin homology (AH) domain/BAR domain"/>
    <property type="match status" value="1"/>
</dbReference>